<dbReference type="InterPro" id="IPR020781">
    <property type="entry name" value="ATPase_OSCP/d_CS"/>
</dbReference>
<evidence type="ECO:0000256" key="1">
    <source>
        <dbReference type="ARBA" id="ARBA00004370"/>
    </source>
</evidence>
<dbReference type="SUPFAM" id="SSF47928">
    <property type="entry name" value="N-terminal domain of the delta subunit of the F1F0-ATP synthase"/>
    <property type="match status" value="1"/>
</dbReference>
<reference evidence="7" key="1">
    <citation type="submission" date="2018-05" db="EMBL/GenBank/DDBJ databases">
        <authorList>
            <person name="Lanie J.A."/>
            <person name="Ng W.-L."/>
            <person name="Kazmierczak K.M."/>
            <person name="Andrzejewski T.M."/>
            <person name="Davidsen T.M."/>
            <person name="Wayne K.J."/>
            <person name="Tettelin H."/>
            <person name="Glass J.I."/>
            <person name="Rusch D."/>
            <person name="Podicherti R."/>
            <person name="Tsui H.-C.T."/>
            <person name="Winkler M.E."/>
        </authorList>
    </citation>
    <scope>NUCLEOTIDE SEQUENCE</scope>
</reference>
<keyword evidence="2" id="KW-0813">Transport</keyword>
<evidence type="ECO:0000256" key="3">
    <source>
        <dbReference type="ARBA" id="ARBA00022781"/>
    </source>
</evidence>
<dbReference type="NCBIfam" id="NF004402">
    <property type="entry name" value="PRK05758.2-2"/>
    <property type="match status" value="1"/>
</dbReference>
<evidence type="ECO:0000256" key="6">
    <source>
        <dbReference type="ARBA" id="ARBA00023310"/>
    </source>
</evidence>
<keyword evidence="6" id="KW-0066">ATP synthesis</keyword>
<evidence type="ECO:0000256" key="2">
    <source>
        <dbReference type="ARBA" id="ARBA00022448"/>
    </source>
</evidence>
<keyword evidence="4" id="KW-0406">Ion transport</keyword>
<organism evidence="7">
    <name type="scientific">marine metagenome</name>
    <dbReference type="NCBI Taxonomy" id="408172"/>
    <lineage>
        <taxon>unclassified sequences</taxon>
        <taxon>metagenomes</taxon>
        <taxon>ecological metagenomes</taxon>
    </lineage>
</organism>
<dbReference type="InterPro" id="IPR000711">
    <property type="entry name" value="ATPase_OSCP/dsu"/>
</dbReference>
<protein>
    <recommendedName>
        <fullName evidence="8">ATP synthase subunit delta</fullName>
    </recommendedName>
</protein>
<dbReference type="GO" id="GO:0016020">
    <property type="term" value="C:membrane"/>
    <property type="evidence" value="ECO:0007669"/>
    <property type="project" value="UniProtKB-SubCell"/>
</dbReference>
<evidence type="ECO:0008006" key="8">
    <source>
        <dbReference type="Google" id="ProtNLM"/>
    </source>
</evidence>
<keyword evidence="3" id="KW-0375">Hydrogen ion transport</keyword>
<dbReference type="PROSITE" id="PS00389">
    <property type="entry name" value="ATPASE_DELTA"/>
    <property type="match status" value="1"/>
</dbReference>
<evidence type="ECO:0000313" key="7">
    <source>
        <dbReference type="EMBL" id="SVA82746.1"/>
    </source>
</evidence>
<dbReference type="Gene3D" id="1.10.520.20">
    <property type="entry name" value="N-terminal domain of the delta subunit of the F1F0-ATP synthase"/>
    <property type="match status" value="1"/>
</dbReference>
<accession>A0A381Z0B8</accession>
<dbReference type="AlphaFoldDB" id="A0A381Z0B8"/>
<dbReference type="HAMAP" id="MF_01416">
    <property type="entry name" value="ATP_synth_delta_bact"/>
    <property type="match status" value="1"/>
</dbReference>
<evidence type="ECO:0000256" key="5">
    <source>
        <dbReference type="ARBA" id="ARBA00023136"/>
    </source>
</evidence>
<dbReference type="GO" id="GO:0046933">
    <property type="term" value="F:proton-transporting ATP synthase activity, rotational mechanism"/>
    <property type="evidence" value="ECO:0007669"/>
    <property type="project" value="InterPro"/>
</dbReference>
<dbReference type="InterPro" id="IPR026015">
    <property type="entry name" value="ATP_synth_OSCP/delta_N_sf"/>
</dbReference>
<evidence type="ECO:0000256" key="4">
    <source>
        <dbReference type="ARBA" id="ARBA00023065"/>
    </source>
</evidence>
<dbReference type="EMBL" id="UINC01019530">
    <property type="protein sequence ID" value="SVA82746.1"/>
    <property type="molecule type" value="Genomic_DNA"/>
</dbReference>
<name>A0A381Z0B8_9ZZZZ</name>
<dbReference type="Pfam" id="PF00213">
    <property type="entry name" value="OSCP"/>
    <property type="match status" value="1"/>
</dbReference>
<dbReference type="PANTHER" id="PTHR11910">
    <property type="entry name" value="ATP SYNTHASE DELTA CHAIN"/>
    <property type="match status" value="1"/>
</dbReference>
<comment type="subcellular location">
    <subcellularLocation>
        <location evidence="1">Membrane</location>
    </subcellularLocation>
</comment>
<dbReference type="PRINTS" id="PR00125">
    <property type="entry name" value="ATPASEDELTA"/>
</dbReference>
<proteinExistence type="inferred from homology"/>
<keyword evidence="5" id="KW-0472">Membrane</keyword>
<gene>
    <name evidence="7" type="ORF">METZ01_LOCUS135600</name>
</gene>
<dbReference type="NCBIfam" id="TIGR01145">
    <property type="entry name" value="ATP_synt_delta"/>
    <property type="match status" value="1"/>
</dbReference>
<sequence length="184" mass="20441">MDELRTITRPYAKAVFDLAVSSETLTEWSGFLKECSELLDNNEIKALIKAPGLNKNKVAEVFYESATLGIEGDSSKQKQFLNLIQTLSENGRLNIMNELQKQYNQKKRESEKTTEVTLTAAAQIDEKALNTITHALEKKLGNKVDLKVIIDKSLIGGAVIQTGDHMIDGAVSTQLQSLTRFLIN</sequence>